<feature type="non-terminal residue" evidence="2">
    <location>
        <position position="96"/>
    </location>
</feature>
<dbReference type="Gene3D" id="1.20.58.410">
    <property type="entry name" value="Release factor"/>
    <property type="match status" value="1"/>
</dbReference>
<dbReference type="InterPro" id="IPR045853">
    <property type="entry name" value="Pep_chain_release_fac_I_sf"/>
</dbReference>
<evidence type="ECO:0000259" key="1">
    <source>
        <dbReference type="Pfam" id="PF03462"/>
    </source>
</evidence>
<name>A0A381XCA5_9ZZZZ</name>
<protein>
    <recommendedName>
        <fullName evidence="1">Peptide chain release factor domain-containing protein</fullName>
    </recommendedName>
</protein>
<dbReference type="AlphaFoldDB" id="A0A381XCA5"/>
<organism evidence="2">
    <name type="scientific">marine metagenome</name>
    <dbReference type="NCBI Taxonomy" id="408172"/>
    <lineage>
        <taxon>unclassified sequences</taxon>
        <taxon>metagenomes</taxon>
        <taxon>ecological metagenomes</taxon>
    </lineage>
</organism>
<dbReference type="SUPFAM" id="SSF75620">
    <property type="entry name" value="Release factor"/>
    <property type="match status" value="1"/>
</dbReference>
<reference evidence="2" key="1">
    <citation type="submission" date="2018-05" db="EMBL/GenBank/DDBJ databases">
        <authorList>
            <person name="Lanie J.A."/>
            <person name="Ng W.-L."/>
            <person name="Kazmierczak K.M."/>
            <person name="Andrzejewski T.M."/>
            <person name="Davidsen T.M."/>
            <person name="Wayne K.J."/>
            <person name="Tettelin H."/>
            <person name="Glass J.I."/>
            <person name="Rusch D."/>
            <person name="Podicherti R."/>
            <person name="Tsui H.-C.T."/>
            <person name="Winkler M.E."/>
        </authorList>
    </citation>
    <scope>NUCLEOTIDE SEQUENCE</scope>
</reference>
<sequence>MADPAFWEDGGDTELQRERTGLEQRLAEGARLVATFDDTDAMLELAEEGEREAITLLQETIADLSSDLDSQETQHLLGTTDDLRPALLEVHSGAGG</sequence>
<feature type="domain" description="Peptide chain release factor" evidence="1">
    <location>
        <begin position="1"/>
        <end position="96"/>
    </location>
</feature>
<dbReference type="GO" id="GO:0006415">
    <property type="term" value="P:translational termination"/>
    <property type="evidence" value="ECO:0007669"/>
    <property type="project" value="InterPro"/>
</dbReference>
<dbReference type="EMBL" id="UINC01014616">
    <property type="protein sequence ID" value="SVA62230.1"/>
    <property type="molecule type" value="Genomic_DNA"/>
</dbReference>
<evidence type="ECO:0000313" key="2">
    <source>
        <dbReference type="EMBL" id="SVA62230.1"/>
    </source>
</evidence>
<dbReference type="InterPro" id="IPR005139">
    <property type="entry name" value="PCRF"/>
</dbReference>
<accession>A0A381XCA5</accession>
<gene>
    <name evidence="2" type="ORF">METZ01_LOCUS115084</name>
</gene>
<dbReference type="Pfam" id="PF03462">
    <property type="entry name" value="PCRF"/>
    <property type="match status" value="1"/>
</dbReference>
<proteinExistence type="predicted"/>